<accession>A0A5B7EAI0</accession>
<protein>
    <submittedName>
        <fullName evidence="1">Uncharacterized protein</fullName>
    </submittedName>
</protein>
<sequence>MLYLGHSLDQRVLLENLITVVFKGDQSNSWSSTSTKLFSSCRSSSTTCKKSDPSWRDHLFIALCMT</sequence>
<keyword evidence="2" id="KW-1185">Reference proteome</keyword>
<organism evidence="1 2">
    <name type="scientific">Portunus trituberculatus</name>
    <name type="common">Swimming crab</name>
    <name type="synonym">Neptunus trituberculatus</name>
    <dbReference type="NCBI Taxonomy" id="210409"/>
    <lineage>
        <taxon>Eukaryota</taxon>
        <taxon>Metazoa</taxon>
        <taxon>Ecdysozoa</taxon>
        <taxon>Arthropoda</taxon>
        <taxon>Crustacea</taxon>
        <taxon>Multicrustacea</taxon>
        <taxon>Malacostraca</taxon>
        <taxon>Eumalacostraca</taxon>
        <taxon>Eucarida</taxon>
        <taxon>Decapoda</taxon>
        <taxon>Pleocyemata</taxon>
        <taxon>Brachyura</taxon>
        <taxon>Eubrachyura</taxon>
        <taxon>Portunoidea</taxon>
        <taxon>Portunidae</taxon>
        <taxon>Portuninae</taxon>
        <taxon>Portunus</taxon>
    </lineage>
</organism>
<comment type="caution">
    <text evidence="1">The sequence shown here is derived from an EMBL/GenBank/DDBJ whole genome shotgun (WGS) entry which is preliminary data.</text>
</comment>
<dbReference type="EMBL" id="VSRR010002374">
    <property type="protein sequence ID" value="MPC31132.1"/>
    <property type="molecule type" value="Genomic_DNA"/>
</dbReference>
<reference evidence="1 2" key="1">
    <citation type="submission" date="2019-05" db="EMBL/GenBank/DDBJ databases">
        <title>Another draft genome of Portunus trituberculatus and its Hox gene families provides insights of decapod evolution.</title>
        <authorList>
            <person name="Jeong J.-H."/>
            <person name="Song I."/>
            <person name="Kim S."/>
            <person name="Choi T."/>
            <person name="Kim D."/>
            <person name="Ryu S."/>
            <person name="Kim W."/>
        </authorList>
    </citation>
    <scope>NUCLEOTIDE SEQUENCE [LARGE SCALE GENOMIC DNA]</scope>
    <source>
        <tissue evidence="1">Muscle</tissue>
    </source>
</reference>
<dbReference type="AlphaFoldDB" id="A0A5B7EAI0"/>
<name>A0A5B7EAI0_PORTR</name>
<dbReference type="Proteomes" id="UP000324222">
    <property type="component" value="Unassembled WGS sequence"/>
</dbReference>
<evidence type="ECO:0000313" key="1">
    <source>
        <dbReference type="EMBL" id="MPC31132.1"/>
    </source>
</evidence>
<gene>
    <name evidence="1" type="ORF">E2C01_024411</name>
</gene>
<evidence type="ECO:0000313" key="2">
    <source>
        <dbReference type="Proteomes" id="UP000324222"/>
    </source>
</evidence>
<proteinExistence type="predicted"/>